<name>A0AB34PXR9_CANAX</name>
<evidence type="ECO:0000313" key="2">
    <source>
        <dbReference type="Proteomes" id="UP000030161"/>
    </source>
</evidence>
<reference evidence="1 2" key="1">
    <citation type="submission" date="2013-12" db="EMBL/GenBank/DDBJ databases">
        <title>The Genome Sequence of Candida albicans P78048.</title>
        <authorList>
            <consortium name="The Broad Institute Genome Sequencing Platform"/>
            <consortium name="The Broad Institute Genome Sequencing Center for Infectious Disease"/>
            <person name="Cuomo C."/>
            <person name="Bennett R."/>
            <person name="Hirakawa M."/>
            <person name="Noverr M."/>
            <person name="Mitchell A."/>
            <person name="Young S.K."/>
            <person name="Zeng Q."/>
            <person name="Gargeya S."/>
            <person name="Fitzgerald M."/>
            <person name="Abouelleil A."/>
            <person name="Alvarado L."/>
            <person name="Berlin A.M."/>
            <person name="Chapman S.B."/>
            <person name="Dewar J."/>
            <person name="Goldberg J."/>
            <person name="Griggs A."/>
            <person name="Gujja S."/>
            <person name="Hansen M."/>
            <person name="Howarth C."/>
            <person name="Imamovic A."/>
            <person name="Larimer J."/>
            <person name="McCowan C."/>
            <person name="Murphy C."/>
            <person name="Pearson M."/>
            <person name="Priest M."/>
            <person name="Roberts A."/>
            <person name="Saif S."/>
            <person name="Shea T."/>
            <person name="Sykes S."/>
            <person name="Wortman J."/>
            <person name="Nusbaum C."/>
            <person name="Birren B."/>
        </authorList>
    </citation>
    <scope>NUCLEOTIDE SEQUENCE [LARGE SCALE GENOMIC DNA]</scope>
    <source>
        <strain evidence="1 2">P78048</strain>
    </source>
</reference>
<sequence length="107" mass="11580">MLRGNRRKGKSKCIYMSMIYKNSLWCLGGGNYSTKKISLLPKISPEPYDCGFDSLACIVASDISANTPFCGYTASKFGIEMGGECDPHGGLGPFVGVLTFKICLFFG</sequence>
<comment type="caution">
    <text evidence="1">The sequence shown here is derived from an EMBL/GenBank/DDBJ whole genome shotgun (WGS) entry which is preliminary data.</text>
</comment>
<dbReference type="AlphaFoldDB" id="A0AB34PXR9"/>
<accession>A0AB34PXR9</accession>
<gene>
    <name evidence="1" type="ORF">MG3_01443</name>
</gene>
<proteinExistence type="predicted"/>
<dbReference type="Proteomes" id="UP000030161">
    <property type="component" value="Unassembled WGS sequence"/>
</dbReference>
<evidence type="ECO:0000313" key="1">
    <source>
        <dbReference type="EMBL" id="KGR16713.1"/>
    </source>
</evidence>
<dbReference type="EMBL" id="AJIX01000009">
    <property type="protein sequence ID" value="KGR16713.1"/>
    <property type="molecule type" value="Genomic_DNA"/>
</dbReference>
<protein>
    <submittedName>
        <fullName evidence="1">Uncharacterized protein</fullName>
    </submittedName>
</protein>
<organism evidence="1 2">
    <name type="scientific">Candida albicans P78048</name>
    <dbReference type="NCBI Taxonomy" id="1094989"/>
    <lineage>
        <taxon>Eukaryota</taxon>
        <taxon>Fungi</taxon>
        <taxon>Dikarya</taxon>
        <taxon>Ascomycota</taxon>
        <taxon>Saccharomycotina</taxon>
        <taxon>Pichiomycetes</taxon>
        <taxon>Debaryomycetaceae</taxon>
        <taxon>Candida/Lodderomyces clade</taxon>
        <taxon>Candida</taxon>
    </lineage>
</organism>